<keyword evidence="5" id="KW-0675">Receptor</keyword>
<dbReference type="EMBL" id="FMVF01000005">
    <property type="protein sequence ID" value="SCY42222.1"/>
    <property type="molecule type" value="Genomic_DNA"/>
</dbReference>
<dbReference type="SUPFAM" id="SSF56935">
    <property type="entry name" value="Porins"/>
    <property type="match status" value="1"/>
</dbReference>
<dbReference type="Gene3D" id="2.170.130.10">
    <property type="entry name" value="TonB-dependent receptor, plug domain"/>
    <property type="match status" value="1"/>
</dbReference>
<evidence type="ECO:0000313" key="5">
    <source>
        <dbReference type="EMBL" id="SCY42222.1"/>
    </source>
</evidence>
<dbReference type="InterPro" id="IPR012910">
    <property type="entry name" value="Plug_dom"/>
</dbReference>
<evidence type="ECO:0000256" key="3">
    <source>
        <dbReference type="ARBA" id="ARBA00023237"/>
    </source>
</evidence>
<keyword evidence="3" id="KW-0998">Cell outer membrane</keyword>
<dbReference type="GO" id="GO:0009279">
    <property type="term" value="C:cell outer membrane"/>
    <property type="evidence" value="ECO:0007669"/>
    <property type="project" value="UniProtKB-SubCell"/>
</dbReference>
<evidence type="ECO:0000256" key="1">
    <source>
        <dbReference type="ARBA" id="ARBA00004442"/>
    </source>
</evidence>
<keyword evidence="2" id="KW-0472">Membrane</keyword>
<protein>
    <submittedName>
        <fullName evidence="5">Outer membrane receptor proteins, mostly Fe transport</fullName>
    </submittedName>
</protein>
<dbReference type="STRING" id="490189.SAMN02927903_01391"/>
<evidence type="ECO:0000313" key="6">
    <source>
        <dbReference type="Proteomes" id="UP000199354"/>
    </source>
</evidence>
<dbReference type="AlphaFoldDB" id="A0A1G5FS75"/>
<dbReference type="RefSeq" id="WP_091141565.1">
    <property type="nucleotide sequence ID" value="NZ_FMVF01000005.1"/>
</dbReference>
<sequence>MRHLTAKSLWMVWFLLFSAMAFCQEKLPLKSVFTALEQQHNIKFNYTEETISGYKVTPPNAAWSLQKQLESIQSQAPFGFEIIGNYVVVTAPVEPAATDNPMTYDLNEVVIENFLTSGISKKKYGNFEIKPEKFGILPGLTEPDVLQTMQQIPGIYSVDESISNLNIRGGTHDQNLFLWNGIRMFQTGHFYGLISAFNPMLAQTISVYKNGTPVSYGENVSGVADISSRESNIAPSKFGIGANLISIDGFAKVKMSEKAAVTVSGRRSYTEWANTPTYQSYYNRMFQNTIVTRLDNNQIVDYRTGENFFFYDFTAQYHQKIGDKHEFFVDGIGIKNELDIRQNATVDGTASSKLSSLEQQSLGASLQWRTVWNADHSTRINGYVSSYDLDAVNESVENNQVLQQQNEVSDMGLAIEHKQQVNAEVGARYGYQFNEMAITNTDYINTPRLAREVTELMRTHAGTAEIEYAPADKSMLVKGGLRINYFEQLDQVVVEPRLQFSYTLTPTLKVEILGEQKSQTISQTIDLQRDFLGIEKRRWTLADAETPLQKSGQLSIGLSFQNPRWMISFDNFYKRVTGISSQAQAFQNQLEMISIKGNYTVGGSELLVRHNWERFYGWVSYSLNRNEYHFDNFDPEMFPSNFEVEHSVSAAAVYDQKKFKVALGGKWNSGRPTTVPASFDEGAINYGDPNGRALGAYLQINLSASYSWEIGKTRIQANAAVLNLLDRDNVLNRYYRVNTLTNEIERVNTYAMQRTPNLSVRWYF</sequence>
<comment type="subcellular location">
    <subcellularLocation>
        <location evidence="1">Cell outer membrane</location>
    </subcellularLocation>
</comment>
<name>A0A1G5FS75_9FLAO</name>
<evidence type="ECO:0000259" key="4">
    <source>
        <dbReference type="Pfam" id="PF07715"/>
    </source>
</evidence>
<accession>A0A1G5FS75</accession>
<dbReference type="OrthoDB" id="9803050at2"/>
<dbReference type="Proteomes" id="UP000199354">
    <property type="component" value="Unassembled WGS sequence"/>
</dbReference>
<dbReference type="InterPro" id="IPR037066">
    <property type="entry name" value="Plug_dom_sf"/>
</dbReference>
<dbReference type="InterPro" id="IPR036942">
    <property type="entry name" value="Beta-barrel_TonB_sf"/>
</dbReference>
<gene>
    <name evidence="5" type="ORF">SAMN02927903_01391</name>
</gene>
<organism evidence="5 6">
    <name type="scientific">Flavobacterium caeni</name>
    <dbReference type="NCBI Taxonomy" id="490189"/>
    <lineage>
        <taxon>Bacteria</taxon>
        <taxon>Pseudomonadati</taxon>
        <taxon>Bacteroidota</taxon>
        <taxon>Flavobacteriia</taxon>
        <taxon>Flavobacteriales</taxon>
        <taxon>Flavobacteriaceae</taxon>
        <taxon>Flavobacterium</taxon>
    </lineage>
</organism>
<proteinExistence type="predicted"/>
<evidence type="ECO:0000256" key="2">
    <source>
        <dbReference type="ARBA" id="ARBA00023136"/>
    </source>
</evidence>
<dbReference type="Pfam" id="PF07715">
    <property type="entry name" value="Plug"/>
    <property type="match status" value="1"/>
</dbReference>
<feature type="domain" description="TonB-dependent receptor plug" evidence="4">
    <location>
        <begin position="144"/>
        <end position="222"/>
    </location>
</feature>
<keyword evidence="6" id="KW-1185">Reference proteome</keyword>
<dbReference type="Gene3D" id="2.40.170.20">
    <property type="entry name" value="TonB-dependent receptor, beta-barrel domain"/>
    <property type="match status" value="1"/>
</dbReference>
<reference evidence="5 6" key="1">
    <citation type="submission" date="2016-10" db="EMBL/GenBank/DDBJ databases">
        <authorList>
            <person name="de Groot N.N."/>
        </authorList>
    </citation>
    <scope>NUCLEOTIDE SEQUENCE [LARGE SCALE GENOMIC DNA]</scope>
    <source>
        <strain evidence="5 6">CGMCC 1.7031</strain>
    </source>
</reference>